<proteinExistence type="predicted"/>
<sequence>MSGADAAPLRIVGLADTDSYVKWAAHLLGALGPAWSPVLTVVTTPLVVSDAQLTSALAGSGLAALDVERRDLEVVAERLRADPPDVVLVAGRGPLVRLLASVVADIVPRPVIVTGLPGISIPATRKALLYRAQCDLFVVHSQRERRDFTALAREQGVPHRFALATLPFARGGVTERHTAVVGETAATAAGADLVFAAQAKVPALAAHRRHVARLLVRAARARPDRRVVVKLRAKPGESQTHLEETDYRDLVAELGPMPENLVFSTAPMARALDSAGGLVTVSSTAAIEAIARGVGVIALDSFGVSAELINEVLADAGLLGSEADVEARRFRHPAPHWLAENYFHDLSADDWEEQTARLVRARRRGDLVPRPPVAGRGGTLRAAWDRKVVLGPLDTSAAGRLATVVGIPVRAVVRAARRVRNRAAARSDRQQPAARGSSAQERSTSAVRTSTTSTG</sequence>
<dbReference type="Pfam" id="PF20471">
    <property type="entry name" value="DUF6716"/>
    <property type="match status" value="1"/>
</dbReference>
<reference evidence="2 3" key="1">
    <citation type="submission" date="2021-06" db="EMBL/GenBank/DDBJ databases">
        <title>Genome-based taxonomic framework of Microbacterium strains isolated from marine environment, the description of four new species and reclassification of four preexisting species.</title>
        <authorList>
            <person name="Lee S.D."/>
            <person name="Kim S.-M."/>
            <person name="Byeon Y.-S."/>
            <person name="Yang H.L."/>
            <person name="Kim I.S."/>
        </authorList>
    </citation>
    <scope>NUCLEOTIDE SEQUENCE [LARGE SCALE GENOMIC DNA]</scope>
    <source>
        <strain evidence="2 3">KACC 20514</strain>
    </source>
</reference>
<gene>
    <name evidence="2" type="ORF">KZC50_10175</name>
</gene>
<dbReference type="SUPFAM" id="SSF53756">
    <property type="entry name" value="UDP-Glycosyltransferase/glycogen phosphorylase"/>
    <property type="match status" value="1"/>
</dbReference>
<evidence type="ECO:0000256" key="1">
    <source>
        <dbReference type="SAM" id="MobiDB-lite"/>
    </source>
</evidence>
<comment type="caution">
    <text evidence="2">The sequence shown here is derived from an EMBL/GenBank/DDBJ whole genome shotgun (WGS) entry which is preliminary data.</text>
</comment>
<evidence type="ECO:0000313" key="2">
    <source>
        <dbReference type="EMBL" id="MDS0245974.1"/>
    </source>
</evidence>
<dbReference type="RefSeq" id="WP_310891624.1">
    <property type="nucleotide sequence ID" value="NZ_BAAAGR010000002.1"/>
</dbReference>
<accession>A0AAJ2HKF9</accession>
<dbReference type="AlphaFoldDB" id="A0AAJ2HKF9"/>
<evidence type="ECO:0000313" key="3">
    <source>
        <dbReference type="Proteomes" id="UP001183582"/>
    </source>
</evidence>
<dbReference type="GeneID" id="301458600"/>
<feature type="compositionally biased region" description="Low complexity" evidence="1">
    <location>
        <begin position="442"/>
        <end position="455"/>
    </location>
</feature>
<name>A0AAJ2HKF9_9MICO</name>
<organism evidence="2 3">
    <name type="scientific">Microbacterium aurantiacum</name>
    <dbReference type="NCBI Taxonomy" id="162393"/>
    <lineage>
        <taxon>Bacteria</taxon>
        <taxon>Bacillati</taxon>
        <taxon>Actinomycetota</taxon>
        <taxon>Actinomycetes</taxon>
        <taxon>Micrococcales</taxon>
        <taxon>Microbacteriaceae</taxon>
        <taxon>Microbacterium</taxon>
    </lineage>
</organism>
<dbReference type="Proteomes" id="UP001183582">
    <property type="component" value="Unassembled WGS sequence"/>
</dbReference>
<feature type="region of interest" description="Disordered" evidence="1">
    <location>
        <begin position="421"/>
        <end position="455"/>
    </location>
</feature>
<protein>
    <submittedName>
        <fullName evidence="2">Uncharacterized protein</fullName>
    </submittedName>
</protein>
<dbReference type="EMBL" id="JAHWXH010000002">
    <property type="protein sequence ID" value="MDS0245974.1"/>
    <property type="molecule type" value="Genomic_DNA"/>
</dbReference>
<dbReference type="InterPro" id="IPR046561">
    <property type="entry name" value="DUF6716"/>
</dbReference>